<gene>
    <name evidence="9" type="ORF">C8A05DRAFT_40716</name>
</gene>
<evidence type="ECO:0000256" key="3">
    <source>
        <dbReference type="ARBA" id="ARBA00022840"/>
    </source>
</evidence>
<comment type="caution">
    <text evidence="9">The sequence shown here is derived from an EMBL/GenBank/DDBJ whole genome shotgun (WGS) entry which is preliminary data.</text>
</comment>
<reference evidence="9" key="2">
    <citation type="submission" date="2023-05" db="EMBL/GenBank/DDBJ databases">
        <authorList>
            <consortium name="Lawrence Berkeley National Laboratory"/>
            <person name="Steindorff A."/>
            <person name="Hensen N."/>
            <person name="Bonometti L."/>
            <person name="Westerberg I."/>
            <person name="Brannstrom I.O."/>
            <person name="Guillou S."/>
            <person name="Cros-Aarteil S."/>
            <person name="Calhoun S."/>
            <person name="Haridas S."/>
            <person name="Kuo A."/>
            <person name="Mondo S."/>
            <person name="Pangilinan J."/>
            <person name="Riley R."/>
            <person name="Labutti K."/>
            <person name="Andreopoulos B."/>
            <person name="Lipzen A."/>
            <person name="Chen C."/>
            <person name="Yanf M."/>
            <person name="Daum C."/>
            <person name="Ng V."/>
            <person name="Clum A."/>
            <person name="Ohm R."/>
            <person name="Martin F."/>
            <person name="Silar P."/>
            <person name="Natvig D."/>
            <person name="Lalanne C."/>
            <person name="Gautier V."/>
            <person name="Ament-Velasquez S.L."/>
            <person name="Kruys A."/>
            <person name="Hutchinson M.I."/>
            <person name="Powell A.J."/>
            <person name="Barry K."/>
            <person name="Miller A.N."/>
            <person name="Grigoriev I.V."/>
            <person name="Debuchy R."/>
            <person name="Gladieux P."/>
            <person name="Thoren M.H."/>
            <person name="Johannesson H."/>
        </authorList>
    </citation>
    <scope>NUCLEOTIDE SEQUENCE</scope>
    <source>
        <strain evidence="9">CBS 103.79</strain>
    </source>
</reference>
<dbReference type="GO" id="GO:0005524">
    <property type="term" value="F:ATP binding"/>
    <property type="evidence" value="ECO:0007669"/>
    <property type="project" value="UniProtKB-UniRule"/>
</dbReference>
<feature type="binding site" evidence="4">
    <location>
        <position position="48"/>
    </location>
    <ligand>
        <name>ATP</name>
        <dbReference type="ChEBI" id="CHEBI:30616"/>
    </ligand>
</feature>
<keyword evidence="3 4" id="KW-0067">ATP-binding</keyword>
<dbReference type="PROSITE" id="PS00108">
    <property type="entry name" value="PROTEIN_KINASE_ST"/>
    <property type="match status" value="1"/>
</dbReference>
<dbReference type="InterPro" id="IPR008271">
    <property type="entry name" value="Ser/Thr_kinase_AS"/>
</dbReference>
<dbReference type="GO" id="GO:0004674">
    <property type="term" value="F:protein serine/threonine kinase activity"/>
    <property type="evidence" value="ECO:0007669"/>
    <property type="project" value="UniProtKB-KW"/>
</dbReference>
<name>A0AAN6MVQ8_9PEZI</name>
<evidence type="ECO:0000256" key="2">
    <source>
        <dbReference type="ARBA" id="ARBA00022741"/>
    </source>
</evidence>
<sequence>MSSSSSLMREIRDDDSKFYVTRRELGEGSYGKIFEMQRRGDGKLMACKFQQVASSYQDWATGRELKVWRTACTGTNYVVRVYDAAYNPLTHEVRIYTEVLEGGDLHKLLNRIYTSQTERRIHPLIVYHAALQLAWGLAEIQARTILHRDIKTDNVLMTMKITSEMNQGPLPEVIRYCNGLYQRDDRLCVLTDFGLGRNETDQERSTYTMAPGARWMRGGPPECSVYGPVPPTAGNPFPRVSTLYSSSLQQIVDECLSWDPLLRPTAGSMVQRLWALKTAECARMNLRFGQQKQYKHYLAEYEQKRQRREEIERRARERDEQAAERQRAIAAWNAHLAQQRAAEAAQVPARGKLTREQRAEYIAQSNRRMVQQGYLNAQCQYEEQCVRQRQEIEHRRAAAAQRRPTGQESSVYAYWPAPPAP</sequence>
<evidence type="ECO:0000313" key="10">
    <source>
        <dbReference type="Proteomes" id="UP001303889"/>
    </source>
</evidence>
<dbReference type="PANTHER" id="PTHR45832">
    <property type="entry name" value="SERINE/THREONINE-PROTEIN KINASE SAMKA-RELATED-RELATED"/>
    <property type="match status" value="1"/>
</dbReference>
<protein>
    <submittedName>
        <fullName evidence="9">Kinase-like domain-containing protein</fullName>
    </submittedName>
</protein>
<dbReference type="AlphaFoldDB" id="A0AAN6MVQ8"/>
<feature type="region of interest" description="Disordered" evidence="7">
    <location>
        <begin position="394"/>
        <end position="421"/>
    </location>
</feature>
<evidence type="ECO:0000256" key="6">
    <source>
        <dbReference type="SAM" id="Coils"/>
    </source>
</evidence>
<dbReference type="InterPro" id="IPR000719">
    <property type="entry name" value="Prot_kinase_dom"/>
</dbReference>
<evidence type="ECO:0000256" key="1">
    <source>
        <dbReference type="ARBA" id="ARBA00008874"/>
    </source>
</evidence>
<dbReference type="CDD" id="cd00180">
    <property type="entry name" value="PKc"/>
    <property type="match status" value="1"/>
</dbReference>
<dbReference type="InterPro" id="IPR017441">
    <property type="entry name" value="Protein_kinase_ATP_BS"/>
</dbReference>
<dbReference type="Pfam" id="PF00069">
    <property type="entry name" value="Pkinase"/>
    <property type="match status" value="1"/>
</dbReference>
<keyword evidence="2 4" id="KW-0547">Nucleotide-binding</keyword>
<dbReference type="SMART" id="SM00220">
    <property type="entry name" value="S_TKc"/>
    <property type="match status" value="1"/>
</dbReference>
<dbReference type="Gene3D" id="1.10.510.10">
    <property type="entry name" value="Transferase(Phosphotransferase) domain 1"/>
    <property type="match status" value="2"/>
</dbReference>
<evidence type="ECO:0000256" key="4">
    <source>
        <dbReference type="PROSITE-ProRule" id="PRU10141"/>
    </source>
</evidence>
<comment type="similarity">
    <text evidence="1">Belongs to the protein kinase superfamily. STE Ser/Thr protein kinase family. STE20 subfamily.</text>
</comment>
<proteinExistence type="inferred from homology"/>
<organism evidence="9 10">
    <name type="scientific">Staphylotrichum tortipilum</name>
    <dbReference type="NCBI Taxonomy" id="2831512"/>
    <lineage>
        <taxon>Eukaryota</taxon>
        <taxon>Fungi</taxon>
        <taxon>Dikarya</taxon>
        <taxon>Ascomycota</taxon>
        <taxon>Pezizomycotina</taxon>
        <taxon>Sordariomycetes</taxon>
        <taxon>Sordariomycetidae</taxon>
        <taxon>Sordariales</taxon>
        <taxon>Chaetomiaceae</taxon>
        <taxon>Staphylotrichum</taxon>
    </lineage>
</organism>
<reference evidence="9" key="1">
    <citation type="journal article" date="2023" name="Mol. Phylogenet. Evol.">
        <title>Genome-scale phylogeny and comparative genomics of the fungal order Sordariales.</title>
        <authorList>
            <person name="Hensen N."/>
            <person name="Bonometti L."/>
            <person name="Westerberg I."/>
            <person name="Brannstrom I.O."/>
            <person name="Guillou S."/>
            <person name="Cros-Aarteil S."/>
            <person name="Calhoun S."/>
            <person name="Haridas S."/>
            <person name="Kuo A."/>
            <person name="Mondo S."/>
            <person name="Pangilinan J."/>
            <person name="Riley R."/>
            <person name="LaButti K."/>
            <person name="Andreopoulos B."/>
            <person name="Lipzen A."/>
            <person name="Chen C."/>
            <person name="Yan M."/>
            <person name="Daum C."/>
            <person name="Ng V."/>
            <person name="Clum A."/>
            <person name="Steindorff A."/>
            <person name="Ohm R.A."/>
            <person name="Martin F."/>
            <person name="Silar P."/>
            <person name="Natvig D.O."/>
            <person name="Lalanne C."/>
            <person name="Gautier V."/>
            <person name="Ament-Velasquez S.L."/>
            <person name="Kruys A."/>
            <person name="Hutchinson M.I."/>
            <person name="Powell A.J."/>
            <person name="Barry K."/>
            <person name="Miller A.N."/>
            <person name="Grigoriev I.V."/>
            <person name="Debuchy R."/>
            <person name="Gladieux P."/>
            <person name="Hiltunen Thoren M."/>
            <person name="Johannesson H."/>
        </authorList>
    </citation>
    <scope>NUCLEOTIDE SEQUENCE</scope>
    <source>
        <strain evidence="9">CBS 103.79</strain>
    </source>
</reference>
<evidence type="ECO:0000313" key="9">
    <source>
        <dbReference type="EMBL" id="KAK3906522.1"/>
    </source>
</evidence>
<dbReference type="Proteomes" id="UP001303889">
    <property type="component" value="Unassembled WGS sequence"/>
</dbReference>
<evidence type="ECO:0000256" key="7">
    <source>
        <dbReference type="SAM" id="MobiDB-lite"/>
    </source>
</evidence>
<evidence type="ECO:0000259" key="8">
    <source>
        <dbReference type="PROSITE" id="PS50011"/>
    </source>
</evidence>
<accession>A0AAN6MVQ8</accession>
<dbReference type="PROSITE" id="PS50011">
    <property type="entry name" value="PROTEIN_KINASE_DOM"/>
    <property type="match status" value="1"/>
</dbReference>
<feature type="domain" description="Protein kinase" evidence="8">
    <location>
        <begin position="19"/>
        <end position="275"/>
    </location>
</feature>
<dbReference type="EMBL" id="MU855325">
    <property type="protein sequence ID" value="KAK3906522.1"/>
    <property type="molecule type" value="Genomic_DNA"/>
</dbReference>
<keyword evidence="10" id="KW-1185">Reference proteome</keyword>
<dbReference type="InterPro" id="IPR051931">
    <property type="entry name" value="PAK3-like"/>
</dbReference>
<dbReference type="PROSITE" id="PS00107">
    <property type="entry name" value="PROTEIN_KINASE_ATP"/>
    <property type="match status" value="1"/>
</dbReference>
<keyword evidence="6" id="KW-0175">Coiled coil</keyword>
<keyword evidence="9" id="KW-0418">Kinase</keyword>
<dbReference type="SUPFAM" id="SSF56112">
    <property type="entry name" value="Protein kinase-like (PK-like)"/>
    <property type="match status" value="1"/>
</dbReference>
<dbReference type="PANTHER" id="PTHR45832:SF22">
    <property type="entry name" value="SERINE_THREONINE-PROTEIN KINASE SAMKA-RELATED"/>
    <property type="match status" value="1"/>
</dbReference>
<feature type="coiled-coil region" evidence="6">
    <location>
        <begin position="294"/>
        <end position="321"/>
    </location>
</feature>
<evidence type="ECO:0000256" key="5">
    <source>
        <dbReference type="RuleBase" id="RU000304"/>
    </source>
</evidence>
<keyword evidence="9" id="KW-0808">Transferase</keyword>
<dbReference type="InterPro" id="IPR011009">
    <property type="entry name" value="Kinase-like_dom_sf"/>
</dbReference>
<keyword evidence="5" id="KW-0723">Serine/threonine-protein kinase</keyword>